<reference evidence="2 3" key="1">
    <citation type="submission" date="2019-03" db="EMBL/GenBank/DDBJ databases">
        <title>Genomic Encyclopedia of Type Strains, Phase IV (KMG-IV): sequencing the most valuable type-strain genomes for metagenomic binning, comparative biology and taxonomic classification.</title>
        <authorList>
            <person name="Goeker M."/>
        </authorList>
    </citation>
    <scope>NUCLEOTIDE SEQUENCE [LARGE SCALE GENOMIC DNA]</scope>
    <source>
        <strain evidence="2 3">DSM 25903</strain>
    </source>
</reference>
<feature type="transmembrane region" description="Helical" evidence="1">
    <location>
        <begin position="12"/>
        <end position="31"/>
    </location>
</feature>
<feature type="transmembrane region" description="Helical" evidence="1">
    <location>
        <begin position="163"/>
        <end position="181"/>
    </location>
</feature>
<proteinExistence type="predicted"/>
<dbReference type="RefSeq" id="WP_133772733.1">
    <property type="nucleotide sequence ID" value="NZ_SNZR01000014.1"/>
</dbReference>
<keyword evidence="3" id="KW-1185">Reference proteome</keyword>
<name>A0A4R7BTY4_9HYPH</name>
<sequence length="182" mass="19269">MNRSPGISDGNRPFGSAFAFSASAGFGAVLVNGLARAAGTETFIVVPRPGQAAALLVLIVLAALAIGFLERMGPAFDAPLVRMLRRLRAGFYRHFRRGRSSADVRNAFAGAAIALVALCGVAVFVAATTFGILSWVASLALVLAVYVNLRLCLLLCRLARFDPVWCAILGLIYGIVVLSRFL</sequence>
<organism evidence="2 3">
    <name type="scientific">Enterovirga rhinocerotis</name>
    <dbReference type="NCBI Taxonomy" id="1339210"/>
    <lineage>
        <taxon>Bacteria</taxon>
        <taxon>Pseudomonadati</taxon>
        <taxon>Pseudomonadota</taxon>
        <taxon>Alphaproteobacteria</taxon>
        <taxon>Hyphomicrobiales</taxon>
        <taxon>Methylobacteriaceae</taxon>
        <taxon>Enterovirga</taxon>
    </lineage>
</organism>
<dbReference type="EMBL" id="SNZR01000014">
    <property type="protein sequence ID" value="TDR89200.1"/>
    <property type="molecule type" value="Genomic_DNA"/>
</dbReference>
<evidence type="ECO:0000256" key="1">
    <source>
        <dbReference type="SAM" id="Phobius"/>
    </source>
</evidence>
<feature type="transmembrane region" description="Helical" evidence="1">
    <location>
        <begin position="106"/>
        <end position="126"/>
    </location>
</feature>
<feature type="transmembrane region" description="Helical" evidence="1">
    <location>
        <begin position="51"/>
        <end position="69"/>
    </location>
</feature>
<dbReference type="Proteomes" id="UP000295122">
    <property type="component" value="Unassembled WGS sequence"/>
</dbReference>
<feature type="transmembrane region" description="Helical" evidence="1">
    <location>
        <begin position="132"/>
        <end position="156"/>
    </location>
</feature>
<protein>
    <submittedName>
        <fullName evidence="2">Uncharacterized protein</fullName>
    </submittedName>
</protein>
<keyword evidence="1" id="KW-1133">Transmembrane helix</keyword>
<keyword evidence="1" id="KW-0812">Transmembrane</keyword>
<evidence type="ECO:0000313" key="2">
    <source>
        <dbReference type="EMBL" id="TDR89200.1"/>
    </source>
</evidence>
<gene>
    <name evidence="2" type="ORF">EV668_3689</name>
</gene>
<keyword evidence="1" id="KW-0472">Membrane</keyword>
<accession>A0A4R7BTY4</accession>
<evidence type="ECO:0000313" key="3">
    <source>
        <dbReference type="Proteomes" id="UP000295122"/>
    </source>
</evidence>
<dbReference type="AlphaFoldDB" id="A0A4R7BTY4"/>
<comment type="caution">
    <text evidence="2">The sequence shown here is derived from an EMBL/GenBank/DDBJ whole genome shotgun (WGS) entry which is preliminary data.</text>
</comment>